<accession>A0ABD0YFL9</accession>
<name>A0ABD0YFL9_9HEMI</name>
<proteinExistence type="predicted"/>
<keyword evidence="2" id="KW-1185">Reference proteome</keyword>
<dbReference type="AlphaFoldDB" id="A0ABD0YFL9"/>
<evidence type="ECO:0000313" key="1">
    <source>
        <dbReference type="EMBL" id="KAL1130085.1"/>
    </source>
</evidence>
<comment type="caution">
    <text evidence="1">The sequence shown here is derived from an EMBL/GenBank/DDBJ whole genome shotgun (WGS) entry which is preliminary data.</text>
</comment>
<evidence type="ECO:0000313" key="2">
    <source>
        <dbReference type="Proteomes" id="UP001558652"/>
    </source>
</evidence>
<gene>
    <name evidence="1" type="ORF">AAG570_013024</name>
</gene>
<dbReference type="EMBL" id="JBFDAA010000008">
    <property type="protein sequence ID" value="KAL1130085.1"/>
    <property type="molecule type" value="Genomic_DNA"/>
</dbReference>
<reference evidence="1 2" key="1">
    <citation type="submission" date="2024-07" db="EMBL/GenBank/DDBJ databases">
        <title>Chromosome-level genome assembly of the water stick insect Ranatra chinensis (Heteroptera: Nepidae).</title>
        <authorList>
            <person name="Liu X."/>
        </authorList>
    </citation>
    <scope>NUCLEOTIDE SEQUENCE [LARGE SCALE GENOMIC DNA]</scope>
    <source>
        <strain evidence="1">Cailab_2021Rc</strain>
        <tissue evidence="1">Muscle</tissue>
    </source>
</reference>
<protein>
    <submittedName>
        <fullName evidence="1">Uncharacterized protein</fullName>
    </submittedName>
</protein>
<dbReference type="Proteomes" id="UP001558652">
    <property type="component" value="Unassembled WGS sequence"/>
</dbReference>
<organism evidence="1 2">
    <name type="scientific">Ranatra chinensis</name>
    <dbReference type="NCBI Taxonomy" id="642074"/>
    <lineage>
        <taxon>Eukaryota</taxon>
        <taxon>Metazoa</taxon>
        <taxon>Ecdysozoa</taxon>
        <taxon>Arthropoda</taxon>
        <taxon>Hexapoda</taxon>
        <taxon>Insecta</taxon>
        <taxon>Pterygota</taxon>
        <taxon>Neoptera</taxon>
        <taxon>Paraneoptera</taxon>
        <taxon>Hemiptera</taxon>
        <taxon>Heteroptera</taxon>
        <taxon>Panheteroptera</taxon>
        <taxon>Nepomorpha</taxon>
        <taxon>Nepidae</taxon>
        <taxon>Ranatrinae</taxon>
        <taxon>Ranatra</taxon>
    </lineage>
</organism>
<sequence length="247" mass="27692">MLTERATVLGLIRANPPDATRFLGFLMALKKDIIMGQSIGVVSKEDAQPYTWVAITASKVSVQKQHYYRRFGHALPWAGMLANYPVFQAGLAELNIPNPDIVFLSDIAFELNPQFLARVWRDLTDNQVLALYEAMGWYMPVIVTNTPVSAMIGIIFSVCKGQNLTSNWVEKRVDRLKVAFPNPTFADLNVENISRFATLAVMDKVNLLTIFKYIMTTYANFEGTNLASVNWVIEQPLGQLLTQSPLS</sequence>